<proteinExistence type="predicted"/>
<organism evidence="1">
    <name type="scientific">marine sediment metagenome</name>
    <dbReference type="NCBI Taxonomy" id="412755"/>
    <lineage>
        <taxon>unclassified sequences</taxon>
        <taxon>metagenomes</taxon>
        <taxon>ecological metagenomes</taxon>
    </lineage>
</organism>
<name>X1VNA7_9ZZZZ</name>
<reference evidence="1" key="1">
    <citation type="journal article" date="2014" name="Front. Microbiol.">
        <title>High frequency of phylogenetically diverse reductive dehalogenase-homologous genes in deep subseafloor sedimentary metagenomes.</title>
        <authorList>
            <person name="Kawai M."/>
            <person name="Futagami T."/>
            <person name="Toyoda A."/>
            <person name="Takaki Y."/>
            <person name="Nishi S."/>
            <person name="Hori S."/>
            <person name="Arai W."/>
            <person name="Tsubouchi T."/>
            <person name="Morono Y."/>
            <person name="Uchiyama I."/>
            <person name="Ito T."/>
            <person name="Fujiyama A."/>
            <person name="Inagaki F."/>
            <person name="Takami H."/>
        </authorList>
    </citation>
    <scope>NUCLEOTIDE SEQUENCE</scope>
    <source>
        <strain evidence="1">Expedition CK06-06</strain>
    </source>
</reference>
<gene>
    <name evidence="1" type="ORF">S12H4_62749</name>
</gene>
<feature type="non-terminal residue" evidence="1">
    <location>
        <position position="30"/>
    </location>
</feature>
<dbReference type="AlphaFoldDB" id="X1VNA7"/>
<evidence type="ECO:0000313" key="1">
    <source>
        <dbReference type="EMBL" id="GAJ21242.1"/>
    </source>
</evidence>
<comment type="caution">
    <text evidence="1">The sequence shown here is derived from an EMBL/GenBank/DDBJ whole genome shotgun (WGS) entry which is preliminary data.</text>
</comment>
<dbReference type="EMBL" id="BARW01042256">
    <property type="protein sequence ID" value="GAJ21242.1"/>
    <property type="molecule type" value="Genomic_DNA"/>
</dbReference>
<protein>
    <submittedName>
        <fullName evidence="1">Uncharacterized protein</fullName>
    </submittedName>
</protein>
<accession>X1VNA7</accession>
<sequence>MSLIRLPQLAWYGTKELELPLPDRWQVEVY</sequence>